<name>A0A0F9PL34_9ZZZZ</name>
<comment type="caution">
    <text evidence="1">The sequence shown here is derived from an EMBL/GenBank/DDBJ whole genome shotgun (WGS) entry which is preliminary data.</text>
</comment>
<protein>
    <recommendedName>
        <fullName evidence="2">Transcription regulator PadR N-terminal domain-containing protein</fullName>
    </recommendedName>
</protein>
<gene>
    <name evidence="1" type="ORF">LCGC14_1202920</name>
</gene>
<reference evidence="1" key="1">
    <citation type="journal article" date="2015" name="Nature">
        <title>Complex archaea that bridge the gap between prokaryotes and eukaryotes.</title>
        <authorList>
            <person name="Spang A."/>
            <person name="Saw J.H."/>
            <person name="Jorgensen S.L."/>
            <person name="Zaremba-Niedzwiedzka K."/>
            <person name="Martijn J."/>
            <person name="Lind A.E."/>
            <person name="van Eijk R."/>
            <person name="Schleper C."/>
            <person name="Guy L."/>
            <person name="Ettema T.J."/>
        </authorList>
    </citation>
    <scope>NUCLEOTIDE SEQUENCE</scope>
</reference>
<evidence type="ECO:0000313" key="1">
    <source>
        <dbReference type="EMBL" id="KKM93982.1"/>
    </source>
</evidence>
<dbReference type="EMBL" id="LAZR01006199">
    <property type="protein sequence ID" value="KKM93982.1"/>
    <property type="molecule type" value="Genomic_DNA"/>
</dbReference>
<organism evidence="1">
    <name type="scientific">marine sediment metagenome</name>
    <dbReference type="NCBI Taxonomy" id="412755"/>
    <lineage>
        <taxon>unclassified sequences</taxon>
        <taxon>metagenomes</taxon>
        <taxon>ecological metagenomes</taxon>
    </lineage>
</organism>
<sequence length="124" mass="14696">MKLTKDLFNNIEGYLKLIVYLYSHPNFTLNEIKENKEFNISYSAFFKQLQHWVKQEFIVEERMPPQLGAIKYKYRFSEKANNLVKNLSKILTGGLNFFEELIKIFNELGITLTKAQIKKLKSKI</sequence>
<dbReference type="AlphaFoldDB" id="A0A0F9PL34"/>
<proteinExistence type="predicted"/>
<evidence type="ECO:0008006" key="2">
    <source>
        <dbReference type="Google" id="ProtNLM"/>
    </source>
</evidence>
<accession>A0A0F9PL34</accession>